<proteinExistence type="predicted"/>
<evidence type="ECO:0000313" key="3">
    <source>
        <dbReference type="Proteomes" id="UP001163726"/>
    </source>
</evidence>
<gene>
    <name evidence="2" type="ORF">OLW01_15250</name>
</gene>
<dbReference type="InterPro" id="IPR013320">
    <property type="entry name" value="ConA-like_dom_sf"/>
</dbReference>
<dbReference type="Proteomes" id="UP001163726">
    <property type="component" value="Plasmid pCadTS8_1"/>
</dbReference>
<organism evidence="2 3">
    <name type="scientific">Catenovulum adriaticum</name>
    <dbReference type="NCBI Taxonomy" id="2984846"/>
    <lineage>
        <taxon>Bacteria</taxon>
        <taxon>Pseudomonadati</taxon>
        <taxon>Pseudomonadota</taxon>
        <taxon>Gammaproteobacteria</taxon>
        <taxon>Alteromonadales</taxon>
        <taxon>Alteromonadaceae</taxon>
        <taxon>Catenovulum</taxon>
    </lineage>
</organism>
<keyword evidence="1" id="KW-0472">Membrane</keyword>
<dbReference type="Pfam" id="PF13385">
    <property type="entry name" value="Laminin_G_3"/>
    <property type="match status" value="1"/>
</dbReference>
<reference evidence="2" key="1">
    <citation type="submission" date="2022-10" db="EMBL/GenBank/DDBJ databases">
        <title>Catenovulum adriacola sp. nov. isolated in the Harbour of Susak.</title>
        <authorList>
            <person name="Schoch T."/>
            <person name="Reich S.J."/>
            <person name="Stoeferle S."/>
            <person name="Flaiz M."/>
            <person name="Kazda M."/>
            <person name="Riedel C.U."/>
            <person name="Duerre P."/>
        </authorList>
    </citation>
    <scope>NUCLEOTIDE SEQUENCE</scope>
    <source>
        <strain evidence="2">TS8</strain>
        <plasmid evidence="2">pCadTS8_1</plasmid>
    </source>
</reference>
<keyword evidence="2" id="KW-0614">Plasmid</keyword>
<keyword evidence="1" id="KW-1133">Transmembrane helix</keyword>
<evidence type="ECO:0000256" key="1">
    <source>
        <dbReference type="SAM" id="Phobius"/>
    </source>
</evidence>
<dbReference type="Gene3D" id="2.60.120.200">
    <property type="match status" value="1"/>
</dbReference>
<protein>
    <submittedName>
        <fullName evidence="2">LamG domain-containing protein</fullName>
    </submittedName>
</protein>
<feature type="transmembrane region" description="Helical" evidence="1">
    <location>
        <begin position="113"/>
        <end position="138"/>
    </location>
</feature>
<keyword evidence="1" id="KW-0812">Transmembrane</keyword>
<dbReference type="EMBL" id="CP109966">
    <property type="protein sequence ID" value="WAJ71695.1"/>
    <property type="molecule type" value="Genomic_DNA"/>
</dbReference>
<evidence type="ECO:0000313" key="2">
    <source>
        <dbReference type="EMBL" id="WAJ71695.1"/>
    </source>
</evidence>
<sequence>MNRTDKYEDIRAIADAVCNDTVTAEQTKQLEKLLSGNPQAQKFYHEYIEMHVQMLADSVPTMEVVRRRMQVDEVLIRPVGQQEYPEVNQVSPVLDGAIKLPTTHKSQLKKPAYLQWLVIISGLLSIMLAVIVFIFGLADSEDTNLAEIIDGRLSIVGAGSIHNNKLTSGVYYTEKTTQLTLKSGEQLSLAEQTEIKFYNDKEIELRTGKLSVDEAAGSYLVVSGPNFKVRSEGSTLTVDLTHELPQITTGKNTALIPARWRPNHFWSFNGLGDQAQDFAGNSAGIPSKGAVRVNGLVGSGAFQFDNTKDARINVGSGGGTAPATGSFSVIDGVTIEALIVPEYNGVTFPGRQHGEIDEIFRKDQDDKEHRMLLSFQNDKGKTMLKPEGDFDESLSFGLYLVGQGYHELKLPLDGKENRPTLAELKDGKAHHVVATYDVKSGLKAIYLDGQMLAYYQYPPGSKMLSGGSGIANIGNSPNATGHAGEAFKGIIDEVAFYDFALPEYMVNQHYQYFQQGRDYYGFKSNRDTLPKEIEIQLPAYQTIVLDPLTGLPATTKED</sequence>
<geneLocation type="plasmid" evidence="2 3">
    <name>pCadTS8_1</name>
</geneLocation>
<name>A0ABY7AT50_9ALTE</name>
<keyword evidence="3" id="KW-1185">Reference proteome</keyword>
<dbReference type="RefSeq" id="WP_268076376.1">
    <property type="nucleotide sequence ID" value="NZ_CP109966.1"/>
</dbReference>
<accession>A0ABY7AT50</accession>
<dbReference type="SUPFAM" id="SSF49899">
    <property type="entry name" value="Concanavalin A-like lectins/glucanases"/>
    <property type="match status" value="1"/>
</dbReference>